<gene>
    <name evidence="1" type="ORF">ACFFJ8_22680</name>
</gene>
<dbReference type="EMBL" id="JBHLVF010000040">
    <property type="protein sequence ID" value="MFC0394159.1"/>
    <property type="molecule type" value="Genomic_DNA"/>
</dbReference>
<dbReference type="Pfam" id="PF13450">
    <property type="entry name" value="NAD_binding_8"/>
    <property type="match status" value="1"/>
</dbReference>
<reference evidence="1 2" key="1">
    <citation type="submission" date="2024-09" db="EMBL/GenBank/DDBJ databases">
        <authorList>
            <person name="Sun Q."/>
            <person name="Mori K."/>
        </authorList>
    </citation>
    <scope>NUCLEOTIDE SEQUENCE [LARGE SCALE GENOMIC DNA]</scope>
    <source>
        <strain evidence="1 2">CCM 4839</strain>
    </source>
</reference>
<proteinExistence type="predicted"/>
<dbReference type="Gene3D" id="3.50.50.60">
    <property type="entry name" value="FAD/NAD(P)-binding domain"/>
    <property type="match status" value="1"/>
</dbReference>
<accession>A0ABV6JE36</accession>
<dbReference type="Proteomes" id="UP001589818">
    <property type="component" value="Unassembled WGS sequence"/>
</dbReference>
<keyword evidence="2" id="KW-1185">Reference proteome</keyword>
<protein>
    <submittedName>
        <fullName evidence="1">NAD(P)-binding protein</fullName>
    </submittedName>
</protein>
<organism evidence="1 2">
    <name type="scientific">Paenibacillus mendelii</name>
    <dbReference type="NCBI Taxonomy" id="206163"/>
    <lineage>
        <taxon>Bacteria</taxon>
        <taxon>Bacillati</taxon>
        <taxon>Bacillota</taxon>
        <taxon>Bacilli</taxon>
        <taxon>Bacillales</taxon>
        <taxon>Paenibacillaceae</taxon>
        <taxon>Paenibacillus</taxon>
    </lineage>
</organism>
<evidence type="ECO:0000313" key="2">
    <source>
        <dbReference type="Proteomes" id="UP001589818"/>
    </source>
</evidence>
<evidence type="ECO:0000313" key="1">
    <source>
        <dbReference type="EMBL" id="MFC0394159.1"/>
    </source>
</evidence>
<dbReference type="RefSeq" id="WP_204822254.1">
    <property type="nucleotide sequence ID" value="NZ_JANHOF010000021.1"/>
</dbReference>
<name>A0ABV6JE36_9BACL</name>
<sequence length="121" mass="12940">MEGKFDVSVIGGGGLTGLSASILMAKAGLSVVLLEKSNKLGGLAEEAVRTGVTICHNKNVSKISHNGAIRHILFNNGDKLEIPTVLVAAGPSEACRIIPNATLERWRTQARPLYVPVWTWH</sequence>
<dbReference type="InterPro" id="IPR036188">
    <property type="entry name" value="FAD/NAD-bd_sf"/>
</dbReference>
<dbReference type="SUPFAM" id="SSF51905">
    <property type="entry name" value="FAD/NAD(P)-binding domain"/>
    <property type="match status" value="1"/>
</dbReference>
<comment type="caution">
    <text evidence="1">The sequence shown here is derived from an EMBL/GenBank/DDBJ whole genome shotgun (WGS) entry which is preliminary data.</text>
</comment>